<gene>
    <name evidence="3" type="ORF">GPJ59_02940</name>
</gene>
<feature type="transmembrane region" description="Helical" evidence="2">
    <location>
        <begin position="359"/>
        <end position="378"/>
    </location>
</feature>
<accession>A0ABS6YZH7</accession>
<feature type="compositionally biased region" description="Low complexity" evidence="1">
    <location>
        <begin position="114"/>
        <end position="127"/>
    </location>
</feature>
<dbReference type="Pfam" id="PF09586">
    <property type="entry name" value="YfhO"/>
    <property type="match status" value="1"/>
</dbReference>
<comment type="caution">
    <text evidence="3">The sequence shown here is derived from an EMBL/GenBank/DDBJ whole genome shotgun (WGS) entry which is preliminary data.</text>
</comment>
<proteinExistence type="predicted"/>
<feature type="compositionally biased region" description="Basic residues" evidence="1">
    <location>
        <begin position="42"/>
        <end position="65"/>
    </location>
</feature>
<dbReference type="EMBL" id="WTFF01000009">
    <property type="protein sequence ID" value="MBW5480878.1"/>
    <property type="molecule type" value="Genomic_DNA"/>
</dbReference>
<dbReference type="Proteomes" id="UP000812013">
    <property type="component" value="Unassembled WGS sequence"/>
</dbReference>
<keyword evidence="2" id="KW-1133">Transmembrane helix</keyword>
<dbReference type="InterPro" id="IPR018580">
    <property type="entry name" value="Uncharacterised_YfhO"/>
</dbReference>
<feature type="transmembrane region" description="Helical" evidence="2">
    <location>
        <begin position="420"/>
        <end position="438"/>
    </location>
</feature>
<feature type="compositionally biased region" description="Basic and acidic residues" evidence="1">
    <location>
        <begin position="67"/>
        <end position="79"/>
    </location>
</feature>
<feature type="transmembrane region" description="Helical" evidence="2">
    <location>
        <begin position="919"/>
        <end position="939"/>
    </location>
</feature>
<keyword evidence="4" id="KW-1185">Reference proteome</keyword>
<protein>
    <submittedName>
        <fullName evidence="3">YfhO family protein</fullName>
    </submittedName>
</protein>
<evidence type="ECO:0000256" key="1">
    <source>
        <dbReference type="SAM" id="MobiDB-lite"/>
    </source>
</evidence>
<feature type="transmembrane region" description="Helical" evidence="2">
    <location>
        <begin position="445"/>
        <end position="461"/>
    </location>
</feature>
<feature type="compositionally biased region" description="Basic and acidic residues" evidence="1">
    <location>
        <begin position="9"/>
        <end position="25"/>
    </location>
</feature>
<evidence type="ECO:0000313" key="3">
    <source>
        <dbReference type="EMBL" id="MBW5480878.1"/>
    </source>
</evidence>
<feature type="transmembrane region" description="Helical" evidence="2">
    <location>
        <begin position="234"/>
        <end position="256"/>
    </location>
</feature>
<keyword evidence="2" id="KW-0812">Transmembrane</keyword>
<reference evidence="3 4" key="1">
    <citation type="submission" date="2019-12" db="EMBL/GenBank/DDBJ databases">
        <title>Genome sequence of Streptomyces bambusae.</title>
        <authorList>
            <person name="Bansal K."/>
            <person name="Choksket S."/>
            <person name="Korpole S."/>
            <person name="Patil P.B."/>
        </authorList>
    </citation>
    <scope>NUCLEOTIDE SEQUENCE [LARGE SCALE GENOMIC DNA]</scope>
    <source>
        <strain evidence="3 4">SK60</strain>
    </source>
</reference>
<keyword evidence="2" id="KW-0472">Membrane</keyword>
<feature type="transmembrane region" description="Helical" evidence="2">
    <location>
        <begin position="135"/>
        <end position="157"/>
    </location>
</feature>
<sequence length="965" mass="102414">MRLACGCRHAQEPEHTPGTRSERTYRTHSGQNKSPAAGPVRRPVRRLREARHHGSRPRSRPRSHPRAGCERRTRADRYGTARIARRTTLPDDPARPRRAPAATTGSRSSTLGTPNSRPRSPRSLRSPRWPAGWPGALYGPLLAFLLASGAFCTAWVARGTFPFGNTGRAINDQAHQYVPFHRALWDLVHGEAAGDLLFSWRGGFGQQFLSDYHTYLGNPLSWLAVLVPREHVDLAVFVVTPLTMGLAAALMTVYLGRLAPGPWWQRGVLGATYGLCGWALSDASYIPMWLWGLAALPMLGIAVEWCLQERRWSAATLLVALAWLGNFYTAMMATMAAVVLLAVRLIVLDLTGRQRLRALGRASAAAVTGVLLTLPLLLPSFLSSGAAQPTGAASFEPVRSEIFFSGMLPATHLWGGRPRLYIASLGLILAVSFLFNTAVARRTRLVWTAAVAAVAASFQFPPTQFVWHGLAVPNGNPYREAFVFSGMLVVVAWLALAARPRPLHVAAGAAVLVAAAFLLRHTDDFGGWTWPAVLGGGGVSLLALVLLWLGERPGGTAGERPGGKPGGKRRVLVPVAAVLMAGVVFAESAVAAAGADARRARERWAKPTATSSRSINEHAEAVRRASGWPAYRTDSGSPQTSYNDALALRAEGPQYYSSYLPAATFQALEPLGYGYKNDGRTVFGADNPVLDAIFAIGARVRPAGDAGALWEADRFPAPPLVTVRPAPFTSPAPADSVYARQENVLGSAVYEVPAVARGAAAAEQTYTARCTPGSQAFWYSPELRGTLAGPHSEQPLEHRMTGVVPLGPVPSSGNLAVTVRPDDDGGATAPEHPIGCLDRAQLDAAVRGLTATGATRVEAGGHTLKATLPPGSTGTAVVSTTAAPGWQCSLPARPFHGLLAFDLPPGTTSLTCTFTPRGLLPGLAGAALALLTLLTATAISRRRRPTPATAAPSGSEDAPALRSVH</sequence>
<dbReference type="PANTHER" id="PTHR38454">
    <property type="entry name" value="INTEGRAL MEMBRANE PROTEIN-RELATED"/>
    <property type="match status" value="1"/>
</dbReference>
<name>A0ABS6YZH7_9ACTN</name>
<feature type="transmembrane region" description="Helical" evidence="2">
    <location>
        <begin position="505"/>
        <end position="522"/>
    </location>
</feature>
<feature type="transmembrane region" description="Helical" evidence="2">
    <location>
        <begin position="481"/>
        <end position="498"/>
    </location>
</feature>
<feature type="transmembrane region" description="Helical" evidence="2">
    <location>
        <begin position="528"/>
        <end position="550"/>
    </location>
</feature>
<evidence type="ECO:0000256" key="2">
    <source>
        <dbReference type="SAM" id="Phobius"/>
    </source>
</evidence>
<feature type="region of interest" description="Disordered" evidence="1">
    <location>
        <begin position="1"/>
        <end position="127"/>
    </location>
</feature>
<feature type="region of interest" description="Disordered" evidence="1">
    <location>
        <begin position="942"/>
        <end position="965"/>
    </location>
</feature>
<organism evidence="3 4">
    <name type="scientific">Streptomyces bambusae</name>
    <dbReference type="NCBI Taxonomy" id="1550616"/>
    <lineage>
        <taxon>Bacteria</taxon>
        <taxon>Bacillati</taxon>
        <taxon>Actinomycetota</taxon>
        <taxon>Actinomycetes</taxon>
        <taxon>Kitasatosporales</taxon>
        <taxon>Streptomycetaceae</taxon>
        <taxon>Streptomyces</taxon>
    </lineage>
</organism>
<dbReference type="PANTHER" id="PTHR38454:SF1">
    <property type="entry name" value="INTEGRAL MEMBRANE PROTEIN"/>
    <property type="match status" value="1"/>
</dbReference>
<evidence type="ECO:0000313" key="4">
    <source>
        <dbReference type="Proteomes" id="UP000812013"/>
    </source>
</evidence>
<feature type="transmembrane region" description="Helical" evidence="2">
    <location>
        <begin position="327"/>
        <end position="347"/>
    </location>
</feature>
<feature type="transmembrane region" description="Helical" evidence="2">
    <location>
        <begin position="571"/>
        <end position="593"/>
    </location>
</feature>